<feature type="transmembrane region" description="Helical" evidence="1">
    <location>
        <begin position="181"/>
        <end position="201"/>
    </location>
</feature>
<dbReference type="VEuPathDB" id="ToxoDB:ETH_00024430"/>
<gene>
    <name evidence="2" type="ORF">ETH_00024430</name>
</gene>
<keyword evidence="1" id="KW-1133">Transmembrane helix</keyword>
<dbReference type="VEuPathDB" id="ToxoDB:ETH2_1566600"/>
<organism evidence="2 3">
    <name type="scientific">Eimeria tenella</name>
    <name type="common">Coccidian parasite</name>
    <dbReference type="NCBI Taxonomy" id="5802"/>
    <lineage>
        <taxon>Eukaryota</taxon>
        <taxon>Sar</taxon>
        <taxon>Alveolata</taxon>
        <taxon>Apicomplexa</taxon>
        <taxon>Conoidasida</taxon>
        <taxon>Coccidia</taxon>
        <taxon>Eucoccidiorida</taxon>
        <taxon>Eimeriorina</taxon>
        <taxon>Eimeriidae</taxon>
        <taxon>Eimeria</taxon>
    </lineage>
</organism>
<name>U6KSN5_EIMTE</name>
<proteinExistence type="predicted"/>
<feature type="transmembrane region" description="Helical" evidence="1">
    <location>
        <begin position="227"/>
        <end position="249"/>
    </location>
</feature>
<dbReference type="GeneID" id="25253998"/>
<reference evidence="2" key="2">
    <citation type="submission" date="2013-10" db="EMBL/GenBank/DDBJ databases">
        <authorList>
            <person name="Aslett M."/>
        </authorList>
    </citation>
    <scope>NUCLEOTIDE SEQUENCE [LARGE SCALE GENOMIC DNA]</scope>
    <source>
        <strain evidence="2">Houghton</strain>
    </source>
</reference>
<sequence length="271" mass="30542">MGHSADGMLQKAPWHQFFSNHPRKLALRSRLLLLLDCAILGLLCASLTGPWYRQDWRVANGEILSWTLHLSRAKFSVDCSSDSPEFLELCQILYGRMAGDLRAVTRSICSAGRKVQDTDMQALLQETCSDMKLIEKLSVATGIVVGLCLCFWAFSIISFLLHWGSGFRNRRAWRASFGCRLLAWLAAALACISYSAAILNIEDLFHFQPPLNVAFDPAHVEPVSHELLYGFIIAIFTVAFTTLYLPFWWKAAPYDPDPYFLEPAAMRQGFV</sequence>
<evidence type="ECO:0000313" key="3">
    <source>
        <dbReference type="Proteomes" id="UP000030747"/>
    </source>
</evidence>
<evidence type="ECO:0000256" key="1">
    <source>
        <dbReference type="SAM" id="Phobius"/>
    </source>
</evidence>
<keyword evidence="1" id="KW-0472">Membrane</keyword>
<dbReference type="OMA" id="HELLYGF"/>
<accession>U6KSN5</accession>
<feature type="transmembrane region" description="Helical" evidence="1">
    <location>
        <begin position="31"/>
        <end position="52"/>
    </location>
</feature>
<protein>
    <submittedName>
        <fullName evidence="2">Uncharacterized protein</fullName>
    </submittedName>
</protein>
<dbReference type="RefSeq" id="XP_013230671.1">
    <property type="nucleotide sequence ID" value="XM_013375217.1"/>
</dbReference>
<evidence type="ECO:0000313" key="2">
    <source>
        <dbReference type="EMBL" id="CDJ39918.1"/>
    </source>
</evidence>
<keyword evidence="3" id="KW-1185">Reference proteome</keyword>
<reference evidence="2" key="1">
    <citation type="submission" date="2013-10" db="EMBL/GenBank/DDBJ databases">
        <title>Genomic analysis of the causative agents of coccidiosis in chickens.</title>
        <authorList>
            <person name="Reid A.J."/>
            <person name="Blake D."/>
            <person name="Billington K."/>
            <person name="Browne H."/>
            <person name="Dunn M."/>
            <person name="Hung S."/>
            <person name="Kawahara F."/>
            <person name="Miranda-Saavedra D."/>
            <person name="Mourier T."/>
            <person name="Nagra H."/>
            <person name="Otto T.D."/>
            <person name="Rawlings N."/>
            <person name="Sanchez A."/>
            <person name="Sanders M."/>
            <person name="Subramaniam C."/>
            <person name="Tay Y."/>
            <person name="Dear P."/>
            <person name="Doerig C."/>
            <person name="Gruber A."/>
            <person name="Parkinson J."/>
            <person name="Shirley M."/>
            <person name="Wan K.L."/>
            <person name="Berriman M."/>
            <person name="Tomley F."/>
            <person name="Pain A."/>
        </authorList>
    </citation>
    <scope>NUCLEOTIDE SEQUENCE [LARGE SCALE GENOMIC DNA]</scope>
    <source>
        <strain evidence="2">Houghton</strain>
    </source>
</reference>
<dbReference type="AlphaFoldDB" id="U6KSN5"/>
<dbReference type="Proteomes" id="UP000030747">
    <property type="component" value="Unassembled WGS sequence"/>
</dbReference>
<dbReference type="EMBL" id="HG674763">
    <property type="protein sequence ID" value="CDJ39918.1"/>
    <property type="molecule type" value="Genomic_DNA"/>
</dbReference>
<keyword evidence="1" id="KW-0812">Transmembrane</keyword>
<dbReference type="OrthoDB" id="345795at2759"/>
<feature type="transmembrane region" description="Helical" evidence="1">
    <location>
        <begin position="139"/>
        <end position="161"/>
    </location>
</feature>